<sequence length="161" mass="18958">MNPNLINFVQKLTIKRNGKNQDSEDISQEVFINLILEGITEIEGNELRINHLIHYHLNKLNRTKKRFNQVDTVEAFDRLIEPSTVICNTESIESYFNDFKAESSIKPLDLDLFYSVKFLRIPYKELCEDNGTNRKRVNRVYVKFKSYLDALGVKLDSFYDE</sequence>
<protein>
    <recommendedName>
        <fullName evidence="3">RNA polymerase sigma factor, sigma-70 family</fullName>
    </recommendedName>
</protein>
<proteinExistence type="predicted"/>
<dbReference type="Proteomes" id="UP001165489">
    <property type="component" value="Unassembled WGS sequence"/>
</dbReference>
<comment type="caution">
    <text evidence="1">The sequence shown here is derived from an EMBL/GenBank/DDBJ whole genome shotgun (WGS) entry which is preliminary data.</text>
</comment>
<reference evidence="1" key="1">
    <citation type="submission" date="2022-03" db="EMBL/GenBank/DDBJ databases">
        <title>De novo assembled genomes of Belliella spp. (Cyclobacteriaceae) strains.</title>
        <authorList>
            <person name="Szabo A."/>
            <person name="Korponai K."/>
            <person name="Felfoldi T."/>
        </authorList>
    </citation>
    <scope>NUCLEOTIDE SEQUENCE</scope>
    <source>
        <strain evidence="1">DSM 111904</strain>
    </source>
</reference>
<evidence type="ECO:0000313" key="2">
    <source>
        <dbReference type="Proteomes" id="UP001165489"/>
    </source>
</evidence>
<evidence type="ECO:0000313" key="1">
    <source>
        <dbReference type="EMBL" id="MCH7411145.1"/>
    </source>
</evidence>
<keyword evidence="2" id="KW-1185">Reference proteome</keyword>
<organism evidence="1 2">
    <name type="scientific">Belliella filtrata</name>
    <dbReference type="NCBI Taxonomy" id="2923435"/>
    <lineage>
        <taxon>Bacteria</taxon>
        <taxon>Pseudomonadati</taxon>
        <taxon>Bacteroidota</taxon>
        <taxon>Cytophagia</taxon>
        <taxon>Cytophagales</taxon>
        <taxon>Cyclobacteriaceae</taxon>
        <taxon>Belliella</taxon>
    </lineage>
</organism>
<gene>
    <name evidence="1" type="ORF">MM239_17235</name>
</gene>
<accession>A0ABS9V594</accession>
<dbReference type="EMBL" id="JAKZGP010000061">
    <property type="protein sequence ID" value="MCH7411145.1"/>
    <property type="molecule type" value="Genomic_DNA"/>
</dbReference>
<dbReference type="RefSeq" id="WP_241349498.1">
    <property type="nucleotide sequence ID" value="NZ_JAKZGP010000061.1"/>
</dbReference>
<evidence type="ECO:0008006" key="3">
    <source>
        <dbReference type="Google" id="ProtNLM"/>
    </source>
</evidence>
<name>A0ABS9V594_9BACT</name>